<feature type="domain" description="SLH" evidence="10">
    <location>
        <begin position="1625"/>
        <end position="1688"/>
    </location>
</feature>
<accession>A0A0E4HF89</accession>
<dbReference type="CDD" id="cd08980">
    <property type="entry name" value="GH43_LbAraf43-like"/>
    <property type="match status" value="1"/>
</dbReference>
<evidence type="ECO:0000256" key="5">
    <source>
        <dbReference type="ARBA" id="ARBA00023295"/>
    </source>
</evidence>
<feature type="chain" id="PRO_5002421160" evidence="7">
    <location>
        <begin position="26"/>
        <end position="1804"/>
    </location>
</feature>
<dbReference type="InterPro" id="IPR023296">
    <property type="entry name" value="Glyco_hydro_beta-prop_sf"/>
</dbReference>
<feature type="region of interest" description="Disordered" evidence="6">
    <location>
        <begin position="1408"/>
        <end position="1440"/>
    </location>
</feature>
<dbReference type="PROSITE" id="PS51175">
    <property type="entry name" value="CBM6"/>
    <property type="match status" value="4"/>
</dbReference>
<dbReference type="Gene3D" id="2.60.120.260">
    <property type="entry name" value="Galactose-binding domain-like"/>
    <property type="match status" value="4"/>
</dbReference>
<dbReference type="NCBIfam" id="TIGR02543">
    <property type="entry name" value="List_Bact_rpt"/>
    <property type="match status" value="1"/>
</dbReference>
<dbReference type="InterPro" id="IPR035992">
    <property type="entry name" value="Ricin_B-like_lectins"/>
</dbReference>
<dbReference type="InterPro" id="IPR042229">
    <property type="entry name" value="Listeria/Bacterioides_rpt_sf"/>
</dbReference>
<dbReference type="CDD" id="cd04083">
    <property type="entry name" value="CBM35_Lmo2446-like"/>
    <property type="match status" value="3"/>
</dbReference>
<feature type="signal peptide" evidence="7">
    <location>
        <begin position="1"/>
        <end position="25"/>
    </location>
</feature>
<dbReference type="Pfam" id="PF16990">
    <property type="entry name" value="CBM_35"/>
    <property type="match status" value="2"/>
</dbReference>
<dbReference type="Proteomes" id="UP000033163">
    <property type="component" value="Chromosome I"/>
</dbReference>
<dbReference type="EMBL" id="LN831776">
    <property type="protein sequence ID" value="CQR58222.1"/>
    <property type="molecule type" value="Genomic_DNA"/>
</dbReference>
<dbReference type="PANTHER" id="PTHR43817:SF1">
    <property type="entry name" value="HYDROLASE, FAMILY 43, PUTATIVE (AFU_ORTHOLOGUE AFUA_3G01660)-RELATED"/>
    <property type="match status" value="1"/>
</dbReference>
<evidence type="ECO:0000256" key="6">
    <source>
        <dbReference type="SAM" id="MobiDB-lite"/>
    </source>
</evidence>
<dbReference type="RefSeq" id="WP_082118150.1">
    <property type="nucleotide sequence ID" value="NZ_LN831776.1"/>
</dbReference>
<dbReference type="Pfam" id="PF14200">
    <property type="entry name" value="RicinB_lectin_2"/>
    <property type="match status" value="2"/>
</dbReference>
<dbReference type="PROSITE" id="PS50231">
    <property type="entry name" value="RICIN_B_LECTIN"/>
    <property type="match status" value="1"/>
</dbReference>
<organism evidence="11 12">
    <name type="scientific">Paenibacillus riograndensis SBR5</name>
    <dbReference type="NCBI Taxonomy" id="1073571"/>
    <lineage>
        <taxon>Bacteria</taxon>
        <taxon>Bacillati</taxon>
        <taxon>Bacillota</taxon>
        <taxon>Bacilli</taxon>
        <taxon>Bacillales</taxon>
        <taxon>Paenibacillaceae</taxon>
        <taxon>Paenibacillus</taxon>
        <taxon>Paenibacillus sonchi group</taxon>
    </lineage>
</organism>
<dbReference type="SMART" id="SM00606">
    <property type="entry name" value="CBD_IV"/>
    <property type="match status" value="2"/>
</dbReference>
<evidence type="ECO:0000259" key="9">
    <source>
        <dbReference type="PROSITE" id="PS51175"/>
    </source>
</evidence>
<evidence type="ECO:0000313" key="11">
    <source>
        <dbReference type="EMBL" id="CQR58222.1"/>
    </source>
</evidence>
<feature type="domain" description="CBM6" evidence="9">
    <location>
        <begin position="623"/>
        <end position="749"/>
    </location>
</feature>
<evidence type="ECO:0000313" key="12">
    <source>
        <dbReference type="Proteomes" id="UP000033163"/>
    </source>
</evidence>
<feature type="domain" description="CBM6" evidence="9">
    <location>
        <begin position="493"/>
        <end position="618"/>
    </location>
</feature>
<dbReference type="SUPFAM" id="SSF50370">
    <property type="entry name" value="Ricin B-like lectins"/>
    <property type="match status" value="1"/>
</dbReference>
<dbReference type="InterPro" id="IPR000772">
    <property type="entry name" value="Ricin_B_lectin"/>
</dbReference>
<dbReference type="CDD" id="cd00161">
    <property type="entry name" value="beta-trefoil_Ricin-like"/>
    <property type="match status" value="1"/>
</dbReference>
<evidence type="ECO:0000256" key="2">
    <source>
        <dbReference type="ARBA" id="ARBA00009865"/>
    </source>
</evidence>
<dbReference type="InterPro" id="IPR007110">
    <property type="entry name" value="Ig-like_dom"/>
</dbReference>
<dbReference type="SUPFAM" id="SSF49785">
    <property type="entry name" value="Galactose-binding domain-like"/>
    <property type="match status" value="4"/>
</dbReference>
<dbReference type="Pfam" id="PF04616">
    <property type="entry name" value="Glyco_hydro_43"/>
    <property type="match status" value="1"/>
</dbReference>
<dbReference type="KEGG" id="pri:PRIO_5835"/>
<feature type="domain" description="Ig-like" evidence="8">
    <location>
        <begin position="1312"/>
        <end position="1402"/>
    </location>
</feature>
<dbReference type="InterPro" id="IPR006584">
    <property type="entry name" value="Cellulose-bd_IV"/>
</dbReference>
<sequence length="1804" mass="194707">MRKKSLFLFPFAILLSLLLTGISSAEVTSNYVNPLMGGADPTIARAADGYYYSAFSGDNNITLKRHETILGVSTAKSKIVWKKPSNFGFVWGPYVYRLDGKWYLYFSSGPEESFGYGHPSSYVLENSSPDPFEGTWELKGESANADKDGQVTVKKGLLNTQGYGLACGVISIKGETYFTYTKYYYYPDPKDPAKTKFDESPTIVKMKNPWTLEGTEATVARPQYDWEKHHDNINEGAAVVERNGKIYFAYSASSFMNDNYSVGVSVADAASDVMKAESWKKYPEPVMKRSDENSSYGPGSPLFLKSEDNSEDWIMYHGIPTHGQGGGNRGIRAQRIHWDDNDFINLGIPSNPGTVLNRPSGEEKSEIYEAEDASLSGVSKVVGKSAFASGALYEKYNNSSANDYVEFTVNTKAAGTYSLDFRYNNNTANAINMKLGVNQEAVRDISFASNAGFEANFDIQSAYNIKLNAGSNKIRLSGKSSLALDAMIIKKSTLYEAENAELSGNAKVDTDHPGYSGTGFAGGLWISNSAVTFKVNAANAGSYSVNLGYSLGFNDDRTLSMYVNGQKIKQVDFFSLKSWNSWADRYDNVFLKQGENTIMYKYDSGDTGNVNLDYITVTEATTWHYGAEDATITDPDDAEVVYAKDGNLGTGYVTGLSRANSSVEFSVNVENAASYDVKLRYAKEAAGKTLGLYLNGTKIKNITLPPTGGPTVWKEQLETLSLKEGTNTITYKNGTDNSGIINIDSIHLTKRTPWRYQAEEAARQGSLQIAKDHLWYEGNGFVGGFEQKGDSLKFEVNVPNTAAYTSALRYSGAQSSNITMTMYVNGQRIKQVSLPPTASWDSWANRTESVNLNAGKNVIEFIREQGDTGRFNIDSLTIDKTSGGFMSSIARKIIPEKMVKIQPKHSGKALDVDRVSSDPLAVINQWANGDGNNQLWRFLDLGTGYYQIQSVQSGHVLDILPGSAIQQLCQNTRATGSIPNTQQWKLEKDGDYYKIVNKSNNKVITVEGASNNNGAAVRLADDQGKDNQRMKIEIRNLSNSEISALTESGGRYDITFNANGGSPAQTVVQAVYGEPLTAPAVAKEGYELEGWYNDAAKWDFAAQTVPGALTLTAKWTLKAPEVRIVSEGSLRAGSAGILRAAGTGSGTLSYTWYVDKGKGYGEPVGSGDVLTLPDLSEAMSGYRYKAVVTGEGGLTGEQEYILKVLPADAEWIAPAFALDLPPALEAVEGDPLTLLVDTTGDIESIGWEVKRTGNSDWLPLPSVTGAVYRFTPGMEQDGTKYRVVLTGKAEVNPVRVTGTELRLKVYPAHEIPSVQSFAATVNPVVEGDPVTFNVVAASTYGELSYRWLKNGLVLDNAHGSSLAVEKAGAADAGAYQVQVTNTRIIGNRPYADAVNTETIELTVNRQLVTPTDPPVTPTDPPVTPASPPLSTVRPTATPQQTAMPLPSAAVISTAQLSSPAVNGVVTVQVGQATAIELPLKAGELLGTNSLRLQGDGIELVLAPELLKQLAGAVPAAESSGAKILLKAKLKALEEVKLKTEAGVALKGKLIEYDLSLSGADGAVHRLEKYQVPVGFSWPAEGLNPKLLGLYRVESDGTLTYLGGAAEDGGLKALLDGSGMYALLEYSKQFSDVPVTHWAFEALRELSAKHLIQGISEQAYQPGRNITRAEFVQLIANTLQLNGSGTTSFADVPEGAWYQQAISGMVKAGLITGRTPEAFQPAAEISREEMTVILMRAYRLQNGVIPAAPASPSLKDAAGISDWAAEQVAAAAALGFVKGRADGTFAPKAPATRAEAAQILMNYLR</sequence>
<reference evidence="12" key="1">
    <citation type="submission" date="2015-03" db="EMBL/GenBank/DDBJ databases">
        <authorList>
            <person name="Wibberg D."/>
        </authorList>
    </citation>
    <scope>NUCLEOTIDE SEQUENCE [LARGE SCALE GENOMIC DNA]</scope>
</reference>
<dbReference type="GO" id="GO:0030246">
    <property type="term" value="F:carbohydrate binding"/>
    <property type="evidence" value="ECO:0007669"/>
    <property type="project" value="InterPro"/>
</dbReference>
<dbReference type="PANTHER" id="PTHR43817">
    <property type="entry name" value="GLYCOSYL HYDROLASE"/>
    <property type="match status" value="1"/>
</dbReference>
<dbReference type="GO" id="GO:0030313">
    <property type="term" value="C:cell envelope"/>
    <property type="evidence" value="ECO:0007669"/>
    <property type="project" value="UniProtKB-SubCell"/>
</dbReference>
<evidence type="ECO:0000259" key="10">
    <source>
        <dbReference type="PROSITE" id="PS51272"/>
    </source>
</evidence>
<dbReference type="GO" id="GO:0004553">
    <property type="term" value="F:hydrolase activity, hydrolyzing O-glycosyl compounds"/>
    <property type="evidence" value="ECO:0007669"/>
    <property type="project" value="InterPro"/>
</dbReference>
<gene>
    <name evidence="11" type="ORF">PRIO_5835</name>
</gene>
<dbReference type="GO" id="GO:0005975">
    <property type="term" value="P:carbohydrate metabolic process"/>
    <property type="evidence" value="ECO:0007669"/>
    <property type="project" value="InterPro"/>
</dbReference>
<feature type="compositionally biased region" description="Pro residues" evidence="6">
    <location>
        <begin position="1411"/>
        <end position="1427"/>
    </location>
</feature>
<dbReference type="SMART" id="SM00458">
    <property type="entry name" value="RICIN"/>
    <property type="match status" value="1"/>
</dbReference>
<evidence type="ECO:0000256" key="3">
    <source>
        <dbReference type="ARBA" id="ARBA00022729"/>
    </source>
</evidence>
<dbReference type="Pfam" id="PF09479">
    <property type="entry name" value="Flg_new"/>
    <property type="match status" value="1"/>
</dbReference>
<dbReference type="PROSITE" id="PS51272">
    <property type="entry name" value="SLH"/>
    <property type="match status" value="3"/>
</dbReference>
<dbReference type="Pfam" id="PF00395">
    <property type="entry name" value="SLH"/>
    <property type="match status" value="3"/>
</dbReference>
<dbReference type="InterPro" id="IPR001119">
    <property type="entry name" value="SLH_dom"/>
</dbReference>
<evidence type="ECO:0000256" key="7">
    <source>
        <dbReference type="SAM" id="SignalP"/>
    </source>
</evidence>
<keyword evidence="5" id="KW-0326">Glycosidase</keyword>
<feature type="domain" description="CBM6" evidence="9">
    <location>
        <begin position="366"/>
        <end position="490"/>
    </location>
</feature>
<name>A0A0E4HF89_9BACL</name>
<dbReference type="SMART" id="SM00409">
    <property type="entry name" value="IG"/>
    <property type="match status" value="3"/>
</dbReference>
<dbReference type="SUPFAM" id="SSF75005">
    <property type="entry name" value="Arabinanase/levansucrase/invertase"/>
    <property type="match status" value="1"/>
</dbReference>
<proteinExistence type="inferred from homology"/>
<dbReference type="InterPro" id="IPR003599">
    <property type="entry name" value="Ig_sub"/>
</dbReference>
<comment type="similarity">
    <text evidence="2">Belongs to the glycosyl hydrolase 43 family.</text>
</comment>
<evidence type="ECO:0000259" key="8">
    <source>
        <dbReference type="PROSITE" id="PS50835"/>
    </source>
</evidence>
<dbReference type="Pfam" id="PF03422">
    <property type="entry name" value="CBM_6"/>
    <property type="match status" value="2"/>
</dbReference>
<dbReference type="InterPro" id="IPR006710">
    <property type="entry name" value="Glyco_hydro_43"/>
</dbReference>
<dbReference type="Gene3D" id="2.115.10.20">
    <property type="entry name" value="Glycosyl hydrolase domain, family 43"/>
    <property type="match status" value="1"/>
</dbReference>
<protein>
    <submittedName>
        <fullName evidence="11">Putative secreted protein</fullName>
    </submittedName>
</protein>
<dbReference type="Gene3D" id="2.60.40.4270">
    <property type="entry name" value="Listeria-Bacteroides repeat domain"/>
    <property type="match status" value="1"/>
</dbReference>
<dbReference type="InterPro" id="IPR013783">
    <property type="entry name" value="Ig-like_fold"/>
</dbReference>
<evidence type="ECO:0000256" key="4">
    <source>
        <dbReference type="ARBA" id="ARBA00022801"/>
    </source>
</evidence>
<dbReference type="PATRIC" id="fig|1073571.4.peg.6266"/>
<feature type="domain" description="CBM6" evidence="9">
    <location>
        <begin position="754"/>
        <end position="879"/>
    </location>
</feature>
<dbReference type="SUPFAM" id="SSF48726">
    <property type="entry name" value="Immunoglobulin"/>
    <property type="match status" value="1"/>
</dbReference>
<comment type="subcellular location">
    <subcellularLocation>
        <location evidence="1">Cell envelope</location>
    </subcellularLocation>
</comment>
<dbReference type="Gene3D" id="2.80.10.50">
    <property type="match status" value="1"/>
</dbReference>
<keyword evidence="3 7" id="KW-0732">Signal</keyword>
<dbReference type="InterPro" id="IPR005084">
    <property type="entry name" value="CBM6"/>
</dbReference>
<dbReference type="InterPro" id="IPR008979">
    <property type="entry name" value="Galactose-bd-like_sf"/>
</dbReference>
<dbReference type="InterPro" id="IPR013378">
    <property type="entry name" value="InlB-like_B-rpt"/>
</dbReference>
<evidence type="ECO:0000256" key="1">
    <source>
        <dbReference type="ARBA" id="ARBA00004196"/>
    </source>
</evidence>
<dbReference type="HOGENOM" id="CLU_238218_0_0_9"/>
<dbReference type="InterPro" id="IPR036179">
    <property type="entry name" value="Ig-like_dom_sf"/>
</dbReference>
<dbReference type="Gene3D" id="2.60.40.10">
    <property type="entry name" value="Immunoglobulins"/>
    <property type="match status" value="1"/>
</dbReference>
<feature type="domain" description="SLH" evidence="10">
    <location>
        <begin position="1750"/>
        <end position="1804"/>
    </location>
</feature>
<dbReference type="PROSITE" id="PS50835">
    <property type="entry name" value="IG_LIKE"/>
    <property type="match status" value="1"/>
</dbReference>
<keyword evidence="4" id="KW-0378">Hydrolase</keyword>
<feature type="domain" description="SLH" evidence="10">
    <location>
        <begin position="1689"/>
        <end position="1747"/>
    </location>
</feature>